<keyword evidence="3" id="KW-1133">Transmembrane helix</keyword>
<dbReference type="GO" id="GO:0005886">
    <property type="term" value="C:plasma membrane"/>
    <property type="evidence" value="ECO:0007669"/>
    <property type="project" value="UniProtKB-SubCell"/>
</dbReference>
<gene>
    <name evidence="6" type="primary">nrnA_2</name>
    <name evidence="6" type="ORF">CNLFYP112_02480</name>
</gene>
<dbReference type="EMBL" id="CACRTG010000021">
    <property type="protein sequence ID" value="VYT24994.1"/>
    <property type="molecule type" value="Genomic_DNA"/>
</dbReference>
<feature type="binding site" evidence="2">
    <location>
        <position position="376"/>
    </location>
    <ligand>
        <name>Mn(2+)</name>
        <dbReference type="ChEBI" id="CHEBI:29035"/>
        <label>1</label>
    </ligand>
</feature>
<dbReference type="InterPro" id="IPR051319">
    <property type="entry name" value="Oligoribo/pAp-PDE_c-di-AMP_PDE"/>
</dbReference>
<accession>A0A6N2V3I8</accession>
<feature type="transmembrane region" description="Helical" evidence="3">
    <location>
        <begin position="39"/>
        <end position="60"/>
    </location>
</feature>
<comment type="function">
    <text evidence="1">Has phosphodiesterase (PDE) activity against cyclic-di-AMP (c-di-AMP).</text>
</comment>
<dbReference type="InterPro" id="IPR001667">
    <property type="entry name" value="DDH_dom"/>
</dbReference>
<keyword evidence="1 6" id="KW-0378">Hydrolase</keyword>
<feature type="domain" description="DHHA1" evidence="5">
    <location>
        <begin position="600"/>
        <end position="673"/>
    </location>
</feature>
<reference evidence="6" key="1">
    <citation type="submission" date="2019-11" db="EMBL/GenBank/DDBJ databases">
        <authorList>
            <person name="Feng L."/>
        </authorList>
    </citation>
    <scope>NUCLEOTIDE SEQUENCE</scope>
    <source>
        <strain evidence="6">CnexileLFYP112</strain>
    </source>
</reference>
<comment type="similarity">
    <text evidence="1">Belongs to the GdpP/PdeA phosphodiesterase family.</text>
</comment>
<dbReference type="GO" id="GO:0046872">
    <property type="term" value="F:metal ion binding"/>
    <property type="evidence" value="ECO:0007669"/>
    <property type="project" value="UniProtKB-KW"/>
</dbReference>
<organism evidence="6">
    <name type="scientific">[Clostridium] nexile</name>
    <dbReference type="NCBI Taxonomy" id="29361"/>
    <lineage>
        <taxon>Bacteria</taxon>
        <taxon>Bacillati</taxon>
        <taxon>Bacillota</taxon>
        <taxon>Clostridia</taxon>
        <taxon>Lachnospirales</taxon>
        <taxon>Lachnospiraceae</taxon>
        <taxon>Tyzzerella</taxon>
    </lineage>
</organism>
<feature type="transmembrane region" description="Helical" evidence="3">
    <location>
        <begin position="12"/>
        <end position="33"/>
    </location>
</feature>
<name>A0A6N2V3I8_9FIRM</name>
<evidence type="ECO:0000256" key="1">
    <source>
        <dbReference type="PIRNR" id="PIRNR026583"/>
    </source>
</evidence>
<dbReference type="InterPro" id="IPR038763">
    <property type="entry name" value="DHH_sf"/>
</dbReference>
<dbReference type="PANTHER" id="PTHR47618:SF2">
    <property type="entry name" value="CYCLIC-DI-AMP PHOSPHODIESTERASE GDPP"/>
    <property type="match status" value="1"/>
</dbReference>
<feature type="binding site" evidence="2">
    <location>
        <position position="446"/>
    </location>
    <ligand>
        <name>Mn(2+)</name>
        <dbReference type="ChEBI" id="CHEBI:29035"/>
        <label>2</label>
    </ligand>
</feature>
<feature type="binding site" evidence="2">
    <location>
        <position position="372"/>
    </location>
    <ligand>
        <name>Mn(2+)</name>
        <dbReference type="ChEBI" id="CHEBI:29035"/>
        <label>1</label>
    </ligand>
</feature>
<dbReference type="AlphaFoldDB" id="A0A6N2V3I8"/>
<feature type="binding site" evidence="2">
    <location>
        <position position="378"/>
    </location>
    <ligand>
        <name>Mn(2+)</name>
        <dbReference type="ChEBI" id="CHEBI:29035"/>
        <label>2</label>
    </ligand>
</feature>
<dbReference type="Pfam" id="PF01368">
    <property type="entry name" value="DHH"/>
    <property type="match status" value="1"/>
</dbReference>
<feature type="domain" description="DDH" evidence="4">
    <location>
        <begin position="366"/>
        <end position="522"/>
    </location>
</feature>
<dbReference type="Gene3D" id="3.90.1640.10">
    <property type="entry name" value="inorganic pyrophosphatase (n-terminal core)"/>
    <property type="match status" value="1"/>
</dbReference>
<dbReference type="Pfam" id="PF02272">
    <property type="entry name" value="DHHA1"/>
    <property type="match status" value="1"/>
</dbReference>
<comment type="catalytic activity">
    <reaction evidence="1">
        <text>3',3'-c-di-AMP + H2O = 5'-O-phosphonoadenylyl-(3'-&gt;5')-adenosine + H(+)</text>
        <dbReference type="Rhea" id="RHEA:54420"/>
        <dbReference type="ChEBI" id="CHEBI:15377"/>
        <dbReference type="ChEBI" id="CHEBI:15378"/>
        <dbReference type="ChEBI" id="CHEBI:71500"/>
        <dbReference type="ChEBI" id="CHEBI:138171"/>
    </reaction>
</comment>
<keyword evidence="2" id="KW-0479">Metal-binding</keyword>
<dbReference type="Pfam" id="PF24898">
    <property type="entry name" value="GGDEF_GdpP"/>
    <property type="match status" value="1"/>
</dbReference>
<dbReference type="GO" id="GO:0016787">
    <property type="term" value="F:hydrolase activity"/>
    <property type="evidence" value="ECO:0007669"/>
    <property type="project" value="UniProtKB-UniRule"/>
</dbReference>
<dbReference type="PIRSF" id="PIRSF026583">
    <property type="entry name" value="YybT"/>
    <property type="match status" value="1"/>
</dbReference>
<evidence type="ECO:0000259" key="4">
    <source>
        <dbReference type="Pfam" id="PF01368"/>
    </source>
</evidence>
<feature type="binding site" evidence="2">
    <location>
        <position position="525"/>
    </location>
    <ligand>
        <name>Mn(2+)</name>
        <dbReference type="ChEBI" id="CHEBI:29035"/>
        <label>2</label>
    </ligand>
</feature>
<keyword evidence="3" id="KW-0812">Transmembrane</keyword>
<evidence type="ECO:0000313" key="6">
    <source>
        <dbReference type="EMBL" id="VYT24994.1"/>
    </source>
</evidence>
<dbReference type="Gene3D" id="3.10.310.30">
    <property type="match status" value="1"/>
</dbReference>
<dbReference type="GO" id="GO:0003676">
    <property type="term" value="F:nucleic acid binding"/>
    <property type="evidence" value="ECO:0007669"/>
    <property type="project" value="UniProtKB-UniRule"/>
</dbReference>
<dbReference type="SUPFAM" id="SSF64182">
    <property type="entry name" value="DHH phosphoesterases"/>
    <property type="match status" value="1"/>
</dbReference>
<sequence>MKKDVHLKGMLRLYMQWPAVMSILLIAMNLWIYSVDKRAGVIMSLFVAVYIVIVGVLYFYNKSIIFSDLVDFAAQYGSVQNVLLKELQFPYAILLEDGQIIWNNTCFSEVFGSEAKTGTYLSKYIQELNRSVFPKEKDKPIEKEVSYNGRDYRAILSKVPVQDLQEAENILQMRKGREYFVTVTLSDVTEMNEYIRANEEQKLVAGLIYIDNYDEVMESVEEVRQSLLVALIDRKINQYMSVNDGIVKKLEKDKYFFVIKKSYYKEMEKNKFAVLDEAKSVNIGNTMPATLSIGIGIATDTYAQSYNYARVAIDLALARGGDQAVVKSNSGITYFGGKREQTSKNTRVKARVKAEALREFITAKDQVIVMGHKIADVDSFGAAVGIYRAALTMEKKAYIVLNDITSSVRPLYQSFCESPLYPDDMFIRSEDVDEIINDSTVAVVVDTNKPEMTECPDLLKMTKTIVVFDHHRQSSNMIENTVLSYIEPYASSSCEMVSEVLQYITDDVRITNVEANSMYAGIVIDTNNFMNRTGVRTFEAAAFLRRCGADITYVRKIFRDDMESYRAKAEIVSSAEVFCEEYAIASYENTEVESPTIIGAQAANELLNIDGIKASFVLTKYNGKIYVSARAIDEVNVQIIMERVGGGGHMNTAGAQFQHTNMEEAIETLKETIYTMKEEGDI</sequence>
<dbReference type="EC" id="3.1.4.-" evidence="1"/>
<evidence type="ECO:0000256" key="3">
    <source>
        <dbReference type="SAM" id="Phobius"/>
    </source>
</evidence>
<keyword evidence="2" id="KW-0464">Manganese</keyword>
<evidence type="ECO:0000259" key="5">
    <source>
        <dbReference type="Pfam" id="PF02272"/>
    </source>
</evidence>
<comment type="subcellular location">
    <subcellularLocation>
        <location evidence="1">Cell membrane</location>
    </subcellularLocation>
</comment>
<evidence type="ECO:0000256" key="2">
    <source>
        <dbReference type="PIRSR" id="PIRSR026583-50"/>
    </source>
</evidence>
<dbReference type="InterPro" id="IPR014528">
    <property type="entry name" value="GdpP/PdeA"/>
</dbReference>
<dbReference type="FunFam" id="3.90.1640.10:FF:000002">
    <property type="entry name" value="Cyclic-di-AMP phosphodiesterase"/>
    <property type="match status" value="1"/>
</dbReference>
<protein>
    <recommendedName>
        <fullName evidence="1">Cyclic-di-AMP phosphodiesterase</fullName>
        <ecNumber evidence="1">3.1.4.-</ecNumber>
    </recommendedName>
</protein>
<feature type="binding site" evidence="2">
    <location>
        <position position="446"/>
    </location>
    <ligand>
        <name>Mn(2+)</name>
        <dbReference type="ChEBI" id="CHEBI:29035"/>
        <label>1</label>
    </ligand>
</feature>
<dbReference type="Gene3D" id="3.30.450.20">
    <property type="entry name" value="PAS domain"/>
    <property type="match status" value="1"/>
</dbReference>
<keyword evidence="1 3" id="KW-0472">Membrane</keyword>
<dbReference type="PANTHER" id="PTHR47618">
    <property type="entry name" value="BIFUNCTIONAL OLIGORIBONUCLEASE AND PAP PHOSPHATASE NRNA"/>
    <property type="match status" value="1"/>
</dbReference>
<feature type="binding site" evidence="2">
    <location>
        <position position="470"/>
    </location>
    <ligand>
        <name>Mn(2+)</name>
        <dbReference type="ChEBI" id="CHEBI:29035"/>
        <label>2</label>
    </ligand>
</feature>
<dbReference type="InterPro" id="IPR003156">
    <property type="entry name" value="DHHA1_dom"/>
</dbReference>
<comment type="cofactor">
    <cofactor evidence="2">
        <name>Mn(2+)</name>
        <dbReference type="ChEBI" id="CHEBI:29035"/>
    </cofactor>
    <text evidence="2">For phosphodiesterase activity, probably binds 2 Mn(2+) per subunit.</text>
</comment>
<keyword evidence="1" id="KW-1003">Cell membrane</keyword>
<proteinExistence type="inferred from homology"/>